<dbReference type="SUPFAM" id="SSF55729">
    <property type="entry name" value="Acyl-CoA N-acyltransferases (Nat)"/>
    <property type="match status" value="1"/>
</dbReference>
<organism evidence="5 6">
    <name type="scientific">Haloglomus irregulare</name>
    <dbReference type="NCBI Taxonomy" id="2234134"/>
    <lineage>
        <taxon>Archaea</taxon>
        <taxon>Methanobacteriati</taxon>
        <taxon>Methanobacteriota</taxon>
        <taxon>Stenosarchaea group</taxon>
        <taxon>Halobacteria</taxon>
        <taxon>Halobacteriales</taxon>
        <taxon>Natronomonadaceae</taxon>
        <taxon>Haloglomus</taxon>
    </lineage>
</organism>
<comment type="similarity">
    <text evidence="3">Belongs to the acetyltransferase family. RimJ subfamily.</text>
</comment>
<dbReference type="InterPro" id="IPR000182">
    <property type="entry name" value="GNAT_dom"/>
</dbReference>
<dbReference type="PANTHER" id="PTHR43792:SF8">
    <property type="entry name" value="[RIBOSOMAL PROTEIN US5]-ALANINE N-ACETYLTRANSFERASE"/>
    <property type="match status" value="1"/>
</dbReference>
<protein>
    <submittedName>
        <fullName evidence="5">GNAT family N-acetyltransferase</fullName>
    </submittedName>
</protein>
<evidence type="ECO:0000313" key="6">
    <source>
        <dbReference type="Proteomes" id="UP000319894"/>
    </source>
</evidence>
<proteinExistence type="inferred from homology"/>
<reference evidence="5 6" key="1">
    <citation type="submission" date="2018-06" db="EMBL/GenBank/DDBJ databases">
        <title>Natronomonas sp. F16-60 a new haloarchaeon isolated from a solar saltern of Isla Cristina, Huelva, Spain.</title>
        <authorList>
            <person name="Duran-Viseras A."/>
            <person name="Sanchez-Porro C."/>
            <person name="Ventosa A."/>
        </authorList>
    </citation>
    <scope>NUCLEOTIDE SEQUENCE [LARGE SCALE GENOMIC DNA]</scope>
    <source>
        <strain evidence="5 6">F16-60</strain>
    </source>
</reference>
<dbReference type="EMBL" id="QMDX01000002">
    <property type="protein sequence ID" value="TSD15269.1"/>
    <property type="molecule type" value="Genomic_DNA"/>
</dbReference>
<dbReference type="OrthoDB" id="120213at2157"/>
<dbReference type="AlphaFoldDB" id="A0A554ND05"/>
<evidence type="ECO:0000256" key="3">
    <source>
        <dbReference type="ARBA" id="ARBA00038502"/>
    </source>
</evidence>
<evidence type="ECO:0000256" key="2">
    <source>
        <dbReference type="ARBA" id="ARBA00023315"/>
    </source>
</evidence>
<evidence type="ECO:0000259" key="4">
    <source>
        <dbReference type="PROSITE" id="PS51186"/>
    </source>
</evidence>
<accession>A0A554ND05</accession>
<gene>
    <name evidence="5" type="ORF">DP107_05315</name>
</gene>
<dbReference type="InterPro" id="IPR016181">
    <property type="entry name" value="Acyl_CoA_acyltransferase"/>
</dbReference>
<dbReference type="PANTHER" id="PTHR43792">
    <property type="entry name" value="GNAT FAMILY, PUTATIVE (AFU_ORTHOLOGUE AFUA_3G00765)-RELATED-RELATED"/>
    <property type="match status" value="1"/>
</dbReference>
<dbReference type="GO" id="GO:0016747">
    <property type="term" value="F:acyltransferase activity, transferring groups other than amino-acyl groups"/>
    <property type="evidence" value="ECO:0007669"/>
    <property type="project" value="InterPro"/>
</dbReference>
<evidence type="ECO:0000256" key="1">
    <source>
        <dbReference type="ARBA" id="ARBA00022679"/>
    </source>
</evidence>
<evidence type="ECO:0000313" key="5">
    <source>
        <dbReference type="EMBL" id="TSD15269.1"/>
    </source>
</evidence>
<name>A0A554ND05_9EURY</name>
<dbReference type="RefSeq" id="WP_144261110.1">
    <property type="nucleotide sequence ID" value="NZ_QMDX01000002.1"/>
</dbReference>
<keyword evidence="6" id="KW-1185">Reference proteome</keyword>
<comment type="caution">
    <text evidence="5">The sequence shown here is derived from an EMBL/GenBank/DDBJ whole genome shotgun (WGS) entry which is preliminary data.</text>
</comment>
<dbReference type="InterPro" id="IPR051531">
    <property type="entry name" value="N-acetyltransferase"/>
</dbReference>
<dbReference type="Gene3D" id="3.40.630.30">
    <property type="match status" value="1"/>
</dbReference>
<dbReference type="InParanoid" id="A0A554ND05"/>
<dbReference type="CDD" id="cd04301">
    <property type="entry name" value="NAT_SF"/>
    <property type="match status" value="1"/>
</dbReference>
<feature type="domain" description="N-acetyltransferase" evidence="4">
    <location>
        <begin position="14"/>
        <end position="174"/>
    </location>
</feature>
<dbReference type="Pfam" id="PF13302">
    <property type="entry name" value="Acetyltransf_3"/>
    <property type="match status" value="1"/>
</dbReference>
<keyword evidence="1 5" id="KW-0808">Transferase</keyword>
<sequence length="181" mass="20729">MPGPVFRATDDRTVTLRPRQAEDHEFVRDVTNRPDVRRLLRSVSPKNQQAVADGYEEHAEGDDGVNFCICAPEDPVGHVGMWRIDHVNATAWLGAWIDPDHHGEGYAPRGTALAVDYAFEELDLHRLNTAVFEPNRPSQRVMEKLGFTREGVQREAMFIEGDWYDTFQYGLLRREWDGYDG</sequence>
<dbReference type="Proteomes" id="UP000319894">
    <property type="component" value="Unassembled WGS sequence"/>
</dbReference>
<dbReference type="PROSITE" id="PS51186">
    <property type="entry name" value="GNAT"/>
    <property type="match status" value="1"/>
</dbReference>
<keyword evidence="2" id="KW-0012">Acyltransferase</keyword>